<feature type="region of interest" description="Disordered" evidence="1">
    <location>
        <begin position="503"/>
        <end position="523"/>
    </location>
</feature>
<dbReference type="InterPro" id="IPR036282">
    <property type="entry name" value="Glutathione-S-Trfase_C_sf"/>
</dbReference>
<dbReference type="EMBL" id="MDYQ01000048">
    <property type="protein sequence ID" value="PRP85238.1"/>
    <property type="molecule type" value="Genomic_DNA"/>
</dbReference>
<dbReference type="SFLD" id="SFLDG00363">
    <property type="entry name" value="AMPS_(cytGST):_Alpha-__Mu-__Pi"/>
    <property type="match status" value="1"/>
</dbReference>
<feature type="region of interest" description="Disordered" evidence="1">
    <location>
        <begin position="553"/>
        <end position="575"/>
    </location>
</feature>
<dbReference type="Gene3D" id="1.20.1050.10">
    <property type="match status" value="1"/>
</dbReference>
<dbReference type="InterPro" id="IPR036249">
    <property type="entry name" value="Thioredoxin-like_sf"/>
</dbReference>
<dbReference type="InterPro" id="IPR009057">
    <property type="entry name" value="Homeodomain-like_sf"/>
</dbReference>
<feature type="compositionally biased region" description="Basic and acidic residues" evidence="1">
    <location>
        <begin position="512"/>
        <end position="522"/>
    </location>
</feature>
<dbReference type="PANTHER" id="PTHR11571">
    <property type="entry name" value="GLUTATHIONE S-TRANSFERASE"/>
    <property type="match status" value="1"/>
</dbReference>
<dbReference type="Pfam" id="PF02798">
    <property type="entry name" value="GST_N"/>
    <property type="match status" value="1"/>
</dbReference>
<dbReference type="STRING" id="1890364.A0A2P6NMV8"/>
<dbReference type="SMART" id="SM00717">
    <property type="entry name" value="SANT"/>
    <property type="match status" value="2"/>
</dbReference>
<evidence type="ECO:0000313" key="4">
    <source>
        <dbReference type="EMBL" id="PRP85238.1"/>
    </source>
</evidence>
<reference evidence="4 5" key="1">
    <citation type="journal article" date="2018" name="Genome Biol. Evol.">
        <title>Multiple Roots of Fruiting Body Formation in Amoebozoa.</title>
        <authorList>
            <person name="Hillmann F."/>
            <person name="Forbes G."/>
            <person name="Novohradska S."/>
            <person name="Ferling I."/>
            <person name="Riege K."/>
            <person name="Groth M."/>
            <person name="Westermann M."/>
            <person name="Marz M."/>
            <person name="Spaller T."/>
            <person name="Winckler T."/>
            <person name="Schaap P."/>
            <person name="Glockner G."/>
        </authorList>
    </citation>
    <scope>NUCLEOTIDE SEQUENCE [LARGE SCALE GENOMIC DNA]</scope>
    <source>
        <strain evidence="4 5">Jena</strain>
    </source>
</reference>
<name>A0A2P6NMV8_9EUKA</name>
<dbReference type="Proteomes" id="UP000241769">
    <property type="component" value="Unassembled WGS sequence"/>
</dbReference>
<dbReference type="InterPro" id="IPR010987">
    <property type="entry name" value="Glutathione-S-Trfase_C-like"/>
</dbReference>
<dbReference type="SFLD" id="SFLDG01205">
    <property type="entry name" value="AMPS.1"/>
    <property type="match status" value="1"/>
</dbReference>
<evidence type="ECO:0000259" key="3">
    <source>
        <dbReference type="PROSITE" id="PS50405"/>
    </source>
</evidence>
<dbReference type="InterPro" id="IPR004045">
    <property type="entry name" value="Glutathione_S-Trfase_N"/>
</dbReference>
<dbReference type="GO" id="GO:0006749">
    <property type="term" value="P:glutathione metabolic process"/>
    <property type="evidence" value="ECO:0007669"/>
    <property type="project" value="TreeGrafter"/>
</dbReference>
<evidence type="ECO:0000256" key="1">
    <source>
        <dbReference type="SAM" id="MobiDB-lite"/>
    </source>
</evidence>
<dbReference type="InterPro" id="IPR040079">
    <property type="entry name" value="Glutathione_S-Trfase"/>
</dbReference>
<dbReference type="SUPFAM" id="SSF46689">
    <property type="entry name" value="Homeodomain-like"/>
    <property type="match status" value="1"/>
</dbReference>
<keyword evidence="5" id="KW-1185">Reference proteome</keyword>
<feature type="domain" description="GST C-terminal" evidence="3">
    <location>
        <begin position="733"/>
        <end position="864"/>
    </location>
</feature>
<dbReference type="PROSITE" id="PS50404">
    <property type="entry name" value="GST_NTER"/>
    <property type="match status" value="1"/>
</dbReference>
<dbReference type="InterPro" id="IPR001005">
    <property type="entry name" value="SANT/Myb"/>
</dbReference>
<dbReference type="AlphaFoldDB" id="A0A2P6NMV8"/>
<dbReference type="InParanoid" id="A0A2P6NMV8"/>
<feature type="domain" description="GST N-terminal" evidence="2">
    <location>
        <begin position="648"/>
        <end position="731"/>
    </location>
</feature>
<evidence type="ECO:0000313" key="5">
    <source>
        <dbReference type="Proteomes" id="UP000241769"/>
    </source>
</evidence>
<proteinExistence type="predicted"/>
<comment type="caution">
    <text evidence="4">The sequence shown here is derived from an EMBL/GenBank/DDBJ whole genome shotgun (WGS) entry which is preliminary data.</text>
</comment>
<dbReference type="InterPro" id="IPR050213">
    <property type="entry name" value="GST_superfamily"/>
</dbReference>
<dbReference type="PROSITE" id="PS50405">
    <property type="entry name" value="GST_CTER"/>
    <property type="match status" value="1"/>
</dbReference>
<organism evidence="4 5">
    <name type="scientific">Planoprotostelium fungivorum</name>
    <dbReference type="NCBI Taxonomy" id="1890364"/>
    <lineage>
        <taxon>Eukaryota</taxon>
        <taxon>Amoebozoa</taxon>
        <taxon>Evosea</taxon>
        <taxon>Variosea</taxon>
        <taxon>Cavosteliida</taxon>
        <taxon>Cavosteliaceae</taxon>
        <taxon>Planoprotostelium</taxon>
    </lineage>
</organism>
<accession>A0A2P6NMV8</accession>
<feature type="region of interest" description="Disordered" evidence="1">
    <location>
        <begin position="118"/>
        <end position="146"/>
    </location>
</feature>
<feature type="compositionally biased region" description="Basic and acidic residues" evidence="1">
    <location>
        <begin position="554"/>
        <end position="575"/>
    </location>
</feature>
<protein>
    <submittedName>
        <fullName evidence="4">Glutathione S-transferase Mu 6-like</fullName>
    </submittedName>
</protein>
<dbReference type="SUPFAM" id="SSF47616">
    <property type="entry name" value="GST C-terminal domain-like"/>
    <property type="match status" value="1"/>
</dbReference>
<evidence type="ECO:0000259" key="2">
    <source>
        <dbReference type="PROSITE" id="PS50404"/>
    </source>
</evidence>
<keyword evidence="4" id="KW-0808">Transferase</keyword>
<dbReference type="Pfam" id="PF00249">
    <property type="entry name" value="Myb_DNA-binding"/>
    <property type="match status" value="1"/>
</dbReference>
<dbReference type="CDD" id="cd00167">
    <property type="entry name" value="SANT"/>
    <property type="match status" value="1"/>
</dbReference>
<dbReference type="OrthoDB" id="16574at2759"/>
<dbReference type="Gene3D" id="3.40.30.10">
    <property type="entry name" value="Glutaredoxin"/>
    <property type="match status" value="1"/>
</dbReference>
<sequence>MIAPNFRPQCNHHTSVWKDQFPLSGDGFEIKCRSVTASPAFGGRGNAMAPRDFMFISTNTKSPKRRKLDYFEWLPSIEQDSDDEDYLPIQEEEDEHELFDLNRLSELPNHTTQADEIELHEPSPSDNNPIHEPPLEHSEPESNVTLEDPISNRTRAHLSLKDIQFSEIELKIFDEIAFQLQEPINVHDFHFLNENSLDIPSDQLDADFDLTASENEDNPVTECSPFTTAQREALQAQMNDHIQLLIQNCLWSGGQQDKWGIFNNSMSFLRQLEAKRKESTETSVFNCPSLKHVEKIKKSKALVDNSSIARYFGIFSEYFSPNLCIPPESKPLTESITSRFTNQMSTVKTKPDITKYKSKTIFTDAEDSLFFRGVAMYGRNWDRIQKAFLPCKSIEQIKKRNRYWSRNQTFKEAKDISTHGTITDRKRVLAAVRLHKQSWMLIASLYFPGKDHKYVRTLYRHAVQDEACSVEHMSNQELREFISQRTEEVYTCDLNKAIVEGEKAKTKNKKKREPENSKKTPEAVDEISPNVIEILSDVENTENLLSTMSQYAHDGQEKGDDLNARRETEKEEKKVAWTRDEDRQILLASRMQSEPSHDVWVQLSTSQLFHEKKDAGQLKERYHFLVQVPIYFNHSQRLQSKTMSTESQKPTLYYFDLRGKGEVIRLLLEAAEIDYEYVSIPLATWNDNKQRYVAQGLIPFGQVPSLAVGDQVYAQSQAILRYLGRKHDLTSTTEPDHYRIDSLCGIIDDWRNAYDALIYRSSDYQQDKSVYLKSNGSRHAKVVENHLKANGDGGSTWFLKEKFTFADALIWDLVDNHVNLDAQFLENYPILRSHYERLGNKKGLKAYLESGRRFEKINGNNNGR</sequence>
<dbReference type="GO" id="GO:0004364">
    <property type="term" value="F:glutathione transferase activity"/>
    <property type="evidence" value="ECO:0007669"/>
    <property type="project" value="TreeGrafter"/>
</dbReference>
<dbReference type="InterPro" id="IPR004046">
    <property type="entry name" value="GST_C"/>
</dbReference>
<dbReference type="Pfam" id="PF14497">
    <property type="entry name" value="GST_C_3"/>
    <property type="match status" value="1"/>
</dbReference>
<gene>
    <name evidence="4" type="ORF">PROFUN_07008</name>
</gene>
<dbReference type="CDD" id="cd03039">
    <property type="entry name" value="GST_N_Sigma_like"/>
    <property type="match status" value="1"/>
</dbReference>
<dbReference type="Gene3D" id="1.10.10.60">
    <property type="entry name" value="Homeodomain-like"/>
    <property type="match status" value="2"/>
</dbReference>
<dbReference type="PANTHER" id="PTHR11571:SF141">
    <property type="entry name" value="GLUTATHIONE S-TRANSFERASE"/>
    <property type="match status" value="1"/>
</dbReference>
<dbReference type="SUPFAM" id="SSF52833">
    <property type="entry name" value="Thioredoxin-like"/>
    <property type="match status" value="1"/>
</dbReference>
<dbReference type="SFLD" id="SFLDS00019">
    <property type="entry name" value="Glutathione_Transferase_(cytos"/>
    <property type="match status" value="1"/>
</dbReference>